<proteinExistence type="predicted"/>
<reference evidence="1" key="1">
    <citation type="journal article" date="2020" name="mSystems">
        <title>Genome- and Community-Level Interaction Insights into Carbon Utilization and Element Cycling Functions of Hydrothermarchaeota in Hydrothermal Sediment.</title>
        <authorList>
            <person name="Zhou Z."/>
            <person name="Liu Y."/>
            <person name="Xu W."/>
            <person name="Pan J."/>
            <person name="Luo Z.H."/>
            <person name="Li M."/>
        </authorList>
    </citation>
    <scope>NUCLEOTIDE SEQUENCE [LARGE SCALE GENOMIC DNA]</scope>
    <source>
        <strain evidence="1">SpSt-776</strain>
    </source>
</reference>
<dbReference type="Pfam" id="PF03843">
    <property type="entry name" value="Slp"/>
    <property type="match status" value="1"/>
</dbReference>
<gene>
    <name evidence="1" type="ORF">ENV62_00315</name>
</gene>
<dbReference type="InterPro" id="IPR004658">
    <property type="entry name" value="OMP_Slp"/>
</dbReference>
<dbReference type="PANTHER" id="PTHR37530:SF1">
    <property type="entry name" value="OUTER MEMBRANE PROTEIN SLP"/>
    <property type="match status" value="1"/>
</dbReference>
<dbReference type="PANTHER" id="PTHR37530">
    <property type="entry name" value="OUTER MEMBRANE PROTEIN SLP"/>
    <property type="match status" value="1"/>
</dbReference>
<dbReference type="AlphaFoldDB" id="A0A7C3WP78"/>
<organism evidence="1">
    <name type="scientific">Desulfobacca acetoxidans</name>
    <dbReference type="NCBI Taxonomy" id="60893"/>
    <lineage>
        <taxon>Bacteria</taxon>
        <taxon>Pseudomonadati</taxon>
        <taxon>Thermodesulfobacteriota</taxon>
        <taxon>Desulfobaccia</taxon>
        <taxon>Desulfobaccales</taxon>
        <taxon>Desulfobaccaceae</taxon>
        <taxon>Desulfobacca</taxon>
    </lineage>
</organism>
<evidence type="ECO:0008006" key="2">
    <source>
        <dbReference type="Google" id="ProtNLM"/>
    </source>
</evidence>
<dbReference type="EMBL" id="DTHB01000007">
    <property type="protein sequence ID" value="HGB13676.1"/>
    <property type="molecule type" value="Genomic_DNA"/>
</dbReference>
<dbReference type="PROSITE" id="PS51257">
    <property type="entry name" value="PROKAR_LIPOPROTEIN"/>
    <property type="match status" value="1"/>
</dbReference>
<protein>
    <recommendedName>
        <fullName evidence="2">Slp family lipoprotein</fullName>
    </recommendedName>
</protein>
<evidence type="ECO:0000313" key="1">
    <source>
        <dbReference type="EMBL" id="HGB13676.1"/>
    </source>
</evidence>
<comment type="caution">
    <text evidence="1">The sequence shown here is derived from an EMBL/GenBank/DDBJ whole genome shotgun (WGS) entry which is preliminary data.</text>
</comment>
<sequence>MRATNVLLLWLALALASCGPTISPMLLQEARQETGAPPDFAALMANPEKYQGKLVILGGEVISVSWRDGKGLLAVNQQTLDSRLQPYGPGYGIFYVESREFLSPSFYVPKRKVTVAGVIKGRLEGAPFLEARQIHLGDYPLWEKWFYPVPREWYGGDPVLEYWFTPPYFDPWRPSGGP</sequence>
<name>A0A7C3WP78_9BACT</name>
<accession>A0A7C3WP78</accession>
<dbReference type="GO" id="GO:0019867">
    <property type="term" value="C:outer membrane"/>
    <property type="evidence" value="ECO:0007669"/>
    <property type="project" value="InterPro"/>
</dbReference>